<dbReference type="EMBL" id="AFBN01000096">
    <property type="protein sequence ID" value="EGF52174.1"/>
    <property type="molecule type" value="Genomic_DNA"/>
</dbReference>
<comment type="cofactor">
    <cofactor evidence="1">
        <name>Ca(2+)</name>
        <dbReference type="ChEBI" id="CHEBI:29108"/>
    </cofactor>
</comment>
<dbReference type="SUPFAM" id="SSF74650">
    <property type="entry name" value="Galactose mutarotase-like"/>
    <property type="match status" value="1"/>
</dbReference>
<feature type="chain" id="PRO_5003300395" evidence="6">
    <location>
        <begin position="25"/>
        <end position="687"/>
    </location>
</feature>
<comment type="caution">
    <text evidence="9">The sequence shown here is derived from an EMBL/GenBank/DDBJ whole genome shotgun (WGS) entry which is preliminary data.</text>
</comment>
<comment type="subunit">
    <text evidence="3">Monomer.</text>
</comment>
<dbReference type="GO" id="GO:0005975">
    <property type="term" value="P:carbohydrate metabolic process"/>
    <property type="evidence" value="ECO:0007669"/>
    <property type="project" value="InterPro"/>
</dbReference>
<dbReference type="STRING" id="763034.HMPREF9446_03385"/>
<dbReference type="InterPro" id="IPR003159">
    <property type="entry name" value="Lyase_8_central_dom"/>
</dbReference>
<sequence length="687" mass="77360">MMGNTMKYLSMCCCLLWGTSLVCADDTDELKRIKENYTSMLLPVAEAVDSLQVDWNRIEPEREMSDQVVVELHQRYPFDLAKIEGYVAKLSDDGSWTDINYLDKKRSGWEPKQHAERILELAKLYCSPVTGYYRSETLKQVIHRALGYWFSAKHKCPNWWYNQIGIPKTLGTAFILLEDQLSGQEKAGAIEVMENSKFGMTGQNKVWLAGNVLIRALLQNDAELVKMARDTIASEIVLGRREGIKDDWSFHQHGPQQQFGNYGLSFVSGMSFFYRLFKGTAYEFDGPQVDILTSLVNEGYKWTIWNRMMDISALGRQLFHNAQLHKAYGLAFAAADLGIGGFPARGNLLVGHKHFDDSDYTVHRSKSWMGTVKMSSNRVIGTELVNEDNLKGYYLGDGATYFYVRGDEYLNVFPFWDWRKVPGVTAYEDVAPVPDINVTRSGNKTDNVGGLSDGKCGMAAMELNRDGLTACKAWLFTGDEVLCLGAGISSDSALCVTTSIDQRLQCGTLEVLDKNAWREVSGKENFLKEDLRFFHDRTGYVVLGSGNCMAEAGKRTGSWHDFMKMYRPATTEGEVVSLYLSHGVKPENAGYQYLVFPDSNKEAIKDFDVNGVNVIRNDATAQVVSMPAAGKGYWIAAYKPVQLDMEGLPLEIHVPGIYYVERENGCLQQKSVKPFRPSGKKRNFHFK</sequence>
<feature type="active site" evidence="5">
    <location>
        <position position="262"/>
    </location>
</feature>
<feature type="domain" description="Polysaccharide lyase family 8 central" evidence="7">
    <location>
        <begin position="352"/>
        <end position="598"/>
    </location>
</feature>
<dbReference type="eggNOG" id="COG5492">
    <property type="taxonomic scope" value="Bacteria"/>
</dbReference>
<dbReference type="InterPro" id="IPR011013">
    <property type="entry name" value="Gal_mutarotase_sf_dom"/>
</dbReference>
<dbReference type="Pfam" id="PF02278">
    <property type="entry name" value="Lyase_8"/>
    <property type="match status" value="1"/>
</dbReference>
<dbReference type="InterPro" id="IPR014718">
    <property type="entry name" value="GH-type_carb-bd"/>
</dbReference>
<evidence type="ECO:0000256" key="3">
    <source>
        <dbReference type="ARBA" id="ARBA00011245"/>
    </source>
</evidence>
<name>F3PX95_9BACE</name>
<dbReference type="PANTHER" id="PTHR38481:SF1">
    <property type="entry name" value="HYALURONATE LYASE"/>
    <property type="match status" value="1"/>
</dbReference>
<evidence type="ECO:0000256" key="4">
    <source>
        <dbReference type="ARBA" id="ARBA00022837"/>
    </source>
</evidence>
<keyword evidence="10" id="KW-1185">Reference proteome</keyword>
<gene>
    <name evidence="9" type="ORF">HMPREF9446_03385</name>
</gene>
<feature type="domain" description="Polysaccharide lyase 8 N-terminal alpha-helical" evidence="8">
    <location>
        <begin position="93"/>
        <end position="334"/>
    </location>
</feature>
<dbReference type="HOGENOM" id="CLU_004172_2_1_10"/>
<accession>F3PX95</accession>
<dbReference type="GO" id="GO:0005576">
    <property type="term" value="C:extracellular region"/>
    <property type="evidence" value="ECO:0007669"/>
    <property type="project" value="InterPro"/>
</dbReference>
<keyword evidence="4" id="KW-0106">Calcium</keyword>
<dbReference type="PANTHER" id="PTHR38481">
    <property type="entry name" value="HYALURONATE LYASE"/>
    <property type="match status" value="1"/>
</dbReference>
<dbReference type="RefSeq" id="WP_009126602.1">
    <property type="nucleotide sequence ID" value="NZ_GL882689.1"/>
</dbReference>
<dbReference type="Proteomes" id="UP000003416">
    <property type="component" value="Unassembled WGS sequence"/>
</dbReference>
<dbReference type="Gene3D" id="1.50.10.100">
    <property type="entry name" value="Chondroitin AC/alginate lyase"/>
    <property type="match status" value="1"/>
</dbReference>
<evidence type="ECO:0000259" key="7">
    <source>
        <dbReference type="Pfam" id="PF02278"/>
    </source>
</evidence>
<evidence type="ECO:0000256" key="2">
    <source>
        <dbReference type="ARBA" id="ARBA00006699"/>
    </source>
</evidence>
<keyword evidence="9" id="KW-0456">Lyase</keyword>
<evidence type="ECO:0000313" key="10">
    <source>
        <dbReference type="Proteomes" id="UP000003416"/>
    </source>
</evidence>
<comment type="similarity">
    <text evidence="2">Belongs to the polysaccharide lyase 8 family.</text>
</comment>
<dbReference type="InterPro" id="IPR038970">
    <property type="entry name" value="Lyase_8"/>
</dbReference>
<organism evidence="9 10">
    <name type="scientific">Bacteroides fluxus YIT 12057</name>
    <dbReference type="NCBI Taxonomy" id="763034"/>
    <lineage>
        <taxon>Bacteria</taxon>
        <taxon>Pseudomonadati</taxon>
        <taxon>Bacteroidota</taxon>
        <taxon>Bacteroidia</taxon>
        <taxon>Bacteroidales</taxon>
        <taxon>Bacteroidaceae</taxon>
        <taxon>Bacteroides</taxon>
    </lineage>
</organism>
<evidence type="ECO:0000256" key="5">
    <source>
        <dbReference type="PIRSR" id="PIRSR638970-1"/>
    </source>
</evidence>
<dbReference type="GeneID" id="86050772"/>
<dbReference type="Pfam" id="PF08124">
    <property type="entry name" value="Lyase_8_N"/>
    <property type="match status" value="1"/>
</dbReference>
<evidence type="ECO:0000256" key="1">
    <source>
        <dbReference type="ARBA" id="ARBA00001913"/>
    </source>
</evidence>
<dbReference type="GO" id="GO:0016837">
    <property type="term" value="F:carbon-oxygen lyase activity, acting on polysaccharides"/>
    <property type="evidence" value="ECO:0007669"/>
    <property type="project" value="UniProtKB-ARBA"/>
</dbReference>
<feature type="signal peptide" evidence="6">
    <location>
        <begin position="1"/>
        <end position="24"/>
    </location>
</feature>
<dbReference type="InterPro" id="IPR008929">
    <property type="entry name" value="Chondroitin_lyas"/>
</dbReference>
<evidence type="ECO:0000259" key="8">
    <source>
        <dbReference type="Pfam" id="PF08124"/>
    </source>
</evidence>
<dbReference type="SUPFAM" id="SSF48230">
    <property type="entry name" value="Chondroitin AC/alginate lyase"/>
    <property type="match status" value="1"/>
</dbReference>
<dbReference type="GO" id="GO:0030246">
    <property type="term" value="F:carbohydrate binding"/>
    <property type="evidence" value="ECO:0007669"/>
    <property type="project" value="InterPro"/>
</dbReference>
<keyword evidence="6" id="KW-0732">Signal</keyword>
<dbReference type="AlphaFoldDB" id="F3PX95"/>
<feature type="active site" evidence="5">
    <location>
        <position position="316"/>
    </location>
</feature>
<protein>
    <submittedName>
        <fullName evidence="9">Polysaccharide lyase family 8, super-sandwich domain protein</fullName>
    </submittedName>
</protein>
<evidence type="ECO:0000313" key="9">
    <source>
        <dbReference type="EMBL" id="EGF52174.1"/>
    </source>
</evidence>
<proteinExistence type="inferred from homology"/>
<reference evidence="9 10" key="1">
    <citation type="submission" date="2011-02" db="EMBL/GenBank/DDBJ databases">
        <authorList>
            <person name="Weinstock G."/>
            <person name="Sodergren E."/>
            <person name="Clifton S."/>
            <person name="Fulton L."/>
            <person name="Fulton B."/>
            <person name="Courtney L."/>
            <person name="Fronick C."/>
            <person name="Harrison M."/>
            <person name="Strong C."/>
            <person name="Farmer C."/>
            <person name="Delahaunty K."/>
            <person name="Markovic C."/>
            <person name="Hall O."/>
            <person name="Minx P."/>
            <person name="Tomlinson C."/>
            <person name="Mitreva M."/>
            <person name="Hou S."/>
            <person name="Chen J."/>
            <person name="Wollam A."/>
            <person name="Pepin K.H."/>
            <person name="Johnson M."/>
            <person name="Bhonagiri V."/>
            <person name="Zhang X."/>
            <person name="Suruliraj S."/>
            <person name="Warren W."/>
            <person name="Chinwalla A."/>
            <person name="Mardis E.R."/>
            <person name="Wilson R.K."/>
        </authorList>
    </citation>
    <scope>NUCLEOTIDE SEQUENCE [LARGE SCALE GENOMIC DNA]</scope>
    <source>
        <strain evidence="9 10">YIT 12057</strain>
    </source>
</reference>
<dbReference type="InterPro" id="IPR012970">
    <property type="entry name" value="Lyase_8_alpha_N"/>
</dbReference>
<dbReference type="Gene3D" id="2.70.98.10">
    <property type="match status" value="1"/>
</dbReference>
<evidence type="ECO:0000256" key="6">
    <source>
        <dbReference type="SAM" id="SignalP"/>
    </source>
</evidence>
<feature type="active site" evidence="5">
    <location>
        <position position="253"/>
    </location>
</feature>